<dbReference type="PANTHER" id="PTHR10183:SF379">
    <property type="entry name" value="CALPAIN-5"/>
    <property type="match status" value="1"/>
</dbReference>
<sequence length="212" mass="25017">MNNNEFWKTWKEMSSDGEWKRPARAGGCGNHQTFLKNPQFLLEVYEDEEELLVSLEQEDRRSSNFRTRGENYTIGFSIIKLITIKRNIINIIVFSVFNYFVVFFIRTVHNFSGIEAYCILKCEDQEIRLSTTEKSNKPEWKDRVTFYRKKPTEDVVIEVWDSNLLKDELVGTLTLPMSKAHEYTGGNVIRRFNLVKKTGDDQEEHRGFLWAK</sequence>
<protein>
    <submittedName>
        <fullName evidence="8">Calpain-5</fullName>
    </submittedName>
</protein>
<keyword evidence="5" id="KW-1133">Transmembrane helix</keyword>
<dbReference type="Gene3D" id="2.60.120.380">
    <property type="match status" value="1"/>
</dbReference>
<evidence type="ECO:0000256" key="5">
    <source>
        <dbReference type="SAM" id="Phobius"/>
    </source>
</evidence>
<keyword evidence="7" id="KW-1185">Reference proteome</keyword>
<dbReference type="InterPro" id="IPR036213">
    <property type="entry name" value="Calpain_III_sf"/>
</dbReference>
<proteinExistence type="inferred from homology"/>
<dbReference type="Gene3D" id="2.60.40.150">
    <property type="entry name" value="C2 domain"/>
    <property type="match status" value="1"/>
</dbReference>
<organism evidence="7 8">
    <name type="scientific">Aplysia californica</name>
    <name type="common">California sea hare</name>
    <dbReference type="NCBI Taxonomy" id="6500"/>
    <lineage>
        <taxon>Eukaryota</taxon>
        <taxon>Metazoa</taxon>
        <taxon>Spiralia</taxon>
        <taxon>Lophotrochozoa</taxon>
        <taxon>Mollusca</taxon>
        <taxon>Gastropoda</taxon>
        <taxon>Heterobranchia</taxon>
        <taxon>Euthyneura</taxon>
        <taxon>Tectipleura</taxon>
        <taxon>Aplysiida</taxon>
        <taxon>Aplysioidea</taxon>
        <taxon>Aplysiidae</taxon>
        <taxon>Aplysia</taxon>
    </lineage>
</organism>
<dbReference type="SUPFAM" id="SSF49758">
    <property type="entry name" value="Calpain large subunit, middle domain (domain III)"/>
    <property type="match status" value="1"/>
</dbReference>
<comment type="similarity">
    <text evidence="1">Belongs to the peptidase C2 family.</text>
</comment>
<dbReference type="SMART" id="SM00720">
    <property type="entry name" value="calpain_III"/>
    <property type="match status" value="1"/>
</dbReference>
<evidence type="ECO:0000313" key="8">
    <source>
        <dbReference type="RefSeq" id="XP_035828795.1"/>
    </source>
</evidence>
<keyword evidence="2" id="KW-0645">Protease</keyword>
<dbReference type="Proteomes" id="UP000694888">
    <property type="component" value="Unplaced"/>
</dbReference>
<dbReference type="InterPro" id="IPR022684">
    <property type="entry name" value="Calpain_cysteine_protease"/>
</dbReference>
<dbReference type="InterPro" id="IPR000008">
    <property type="entry name" value="C2_dom"/>
</dbReference>
<feature type="transmembrane region" description="Helical" evidence="5">
    <location>
        <begin position="88"/>
        <end position="105"/>
    </location>
</feature>
<accession>A0ABM1W2A2</accession>
<evidence type="ECO:0000256" key="1">
    <source>
        <dbReference type="ARBA" id="ARBA00007623"/>
    </source>
</evidence>
<gene>
    <name evidence="8" type="primary">LOC101856935</name>
</gene>
<feature type="non-terminal residue" evidence="8">
    <location>
        <position position="212"/>
    </location>
</feature>
<evidence type="ECO:0000256" key="3">
    <source>
        <dbReference type="ARBA" id="ARBA00022801"/>
    </source>
</evidence>
<dbReference type="Pfam" id="PF00168">
    <property type="entry name" value="C2"/>
    <property type="match status" value="1"/>
</dbReference>
<reference evidence="8" key="1">
    <citation type="submission" date="2025-08" db="UniProtKB">
        <authorList>
            <consortium name="RefSeq"/>
        </authorList>
    </citation>
    <scope>IDENTIFICATION</scope>
</reference>
<keyword evidence="4" id="KW-0788">Thiol protease</keyword>
<dbReference type="InterPro" id="IPR022683">
    <property type="entry name" value="Calpain_III"/>
</dbReference>
<dbReference type="PANTHER" id="PTHR10183">
    <property type="entry name" value="CALPAIN"/>
    <property type="match status" value="1"/>
</dbReference>
<dbReference type="RefSeq" id="XP_035828795.1">
    <property type="nucleotide sequence ID" value="XM_035972902.1"/>
</dbReference>
<evidence type="ECO:0000256" key="2">
    <source>
        <dbReference type="ARBA" id="ARBA00022670"/>
    </source>
</evidence>
<dbReference type="GeneID" id="101856935"/>
<dbReference type="SUPFAM" id="SSF49562">
    <property type="entry name" value="C2 domain (Calcium/lipid-binding domain, CaLB)"/>
    <property type="match status" value="1"/>
</dbReference>
<evidence type="ECO:0000256" key="4">
    <source>
        <dbReference type="ARBA" id="ARBA00022807"/>
    </source>
</evidence>
<keyword evidence="5" id="KW-0472">Membrane</keyword>
<evidence type="ECO:0000313" key="7">
    <source>
        <dbReference type="Proteomes" id="UP000694888"/>
    </source>
</evidence>
<dbReference type="PROSITE" id="PS50004">
    <property type="entry name" value="C2"/>
    <property type="match status" value="1"/>
</dbReference>
<name>A0ABM1W2A2_APLCA</name>
<feature type="domain" description="C2" evidence="6">
    <location>
        <begin position="70"/>
        <end position="190"/>
    </location>
</feature>
<dbReference type="Pfam" id="PF01067">
    <property type="entry name" value="Calpain_III"/>
    <property type="match status" value="1"/>
</dbReference>
<keyword evidence="3" id="KW-0378">Hydrolase</keyword>
<keyword evidence="5" id="KW-0812">Transmembrane</keyword>
<dbReference type="InterPro" id="IPR022682">
    <property type="entry name" value="Calpain_domain_III"/>
</dbReference>
<evidence type="ECO:0000259" key="6">
    <source>
        <dbReference type="PROSITE" id="PS50004"/>
    </source>
</evidence>
<dbReference type="InterPro" id="IPR035892">
    <property type="entry name" value="C2_domain_sf"/>
</dbReference>